<dbReference type="SMART" id="SM00471">
    <property type="entry name" value="HDc"/>
    <property type="match status" value="1"/>
</dbReference>
<dbReference type="NCBIfam" id="TIGR00277">
    <property type="entry name" value="HDIG"/>
    <property type="match status" value="1"/>
</dbReference>
<dbReference type="AlphaFoldDB" id="G5GJ77"/>
<dbReference type="Gene3D" id="2.40.50.140">
    <property type="entry name" value="Nucleic acid-binding proteins"/>
    <property type="match status" value="1"/>
</dbReference>
<dbReference type="PROSITE" id="PS51831">
    <property type="entry name" value="HD"/>
    <property type="match status" value="1"/>
</dbReference>
<organism evidence="3 4">
    <name type="scientific">Johnsonella ignava ATCC 51276</name>
    <dbReference type="NCBI Taxonomy" id="679200"/>
    <lineage>
        <taxon>Bacteria</taxon>
        <taxon>Bacillati</taxon>
        <taxon>Bacillota</taxon>
        <taxon>Clostridia</taxon>
        <taxon>Lachnospirales</taxon>
        <taxon>Lachnospiraceae</taxon>
        <taxon>Johnsonella</taxon>
    </lineage>
</organism>
<feature type="domain" description="HD" evidence="2">
    <location>
        <begin position="161"/>
        <end position="281"/>
    </location>
</feature>
<keyword evidence="1" id="KW-0378">Hydrolase</keyword>
<dbReference type="PANTHER" id="PTHR37294">
    <property type="entry name" value="3'-5' EXORIBONUCLEASE YHAM"/>
    <property type="match status" value="1"/>
</dbReference>
<reference evidence="3 4" key="1">
    <citation type="submission" date="2011-08" db="EMBL/GenBank/DDBJ databases">
        <title>The Genome Sequence of Johnsonella ignava ATCC 51276.</title>
        <authorList>
            <consortium name="The Broad Institute Genome Sequencing Platform"/>
            <person name="Earl A."/>
            <person name="Ward D."/>
            <person name="Feldgarden M."/>
            <person name="Gevers D."/>
            <person name="Izard J."/>
            <person name="Blanton J.M."/>
            <person name="Baranova O.V."/>
            <person name="Dewhirst F.E."/>
            <person name="Young S.K."/>
            <person name="Zeng Q."/>
            <person name="Gargeya S."/>
            <person name="Fitzgerald M."/>
            <person name="Haas B."/>
            <person name="Abouelleil A."/>
            <person name="Alvarado L."/>
            <person name="Arachchi H.M."/>
            <person name="Berlin A."/>
            <person name="Brown A."/>
            <person name="Chapman S.B."/>
            <person name="Chen Z."/>
            <person name="Dunbar C."/>
            <person name="Freedman E."/>
            <person name="Gearin G."/>
            <person name="Gellesch M."/>
            <person name="Goldberg J."/>
            <person name="Griggs A."/>
            <person name="Gujja S."/>
            <person name="Heiman D."/>
            <person name="Howarth C."/>
            <person name="Larson L."/>
            <person name="Lui A."/>
            <person name="MacDonald P.J.P."/>
            <person name="Montmayeur A."/>
            <person name="Murphy C."/>
            <person name="Neiman D."/>
            <person name="Pearson M."/>
            <person name="Priest M."/>
            <person name="Roberts A."/>
            <person name="Saif S."/>
            <person name="Shea T."/>
            <person name="Shenoy N."/>
            <person name="Sisk P."/>
            <person name="Stolte C."/>
            <person name="Sykes S."/>
            <person name="Wortman J."/>
            <person name="Nusbaum C."/>
            <person name="Birren B."/>
        </authorList>
    </citation>
    <scope>NUCLEOTIDE SEQUENCE [LARGE SCALE GENOMIC DNA]</scope>
    <source>
        <strain evidence="3 4">ATCC 51276</strain>
    </source>
</reference>
<evidence type="ECO:0000313" key="4">
    <source>
        <dbReference type="Proteomes" id="UP000003011"/>
    </source>
</evidence>
<dbReference type="PANTHER" id="PTHR37294:SF1">
    <property type="entry name" value="3'-5' EXORIBONUCLEASE YHAM"/>
    <property type="match status" value="1"/>
</dbReference>
<dbReference type="PATRIC" id="fig|679200.3.peg.1711"/>
<evidence type="ECO:0000256" key="1">
    <source>
        <dbReference type="ARBA" id="ARBA00022801"/>
    </source>
</evidence>
<dbReference type="CDD" id="cd04492">
    <property type="entry name" value="YhaM_OBF_like"/>
    <property type="match status" value="1"/>
</dbReference>
<dbReference type="EMBL" id="ACZL01000026">
    <property type="protein sequence ID" value="EHI55202.1"/>
    <property type="molecule type" value="Genomic_DNA"/>
</dbReference>
<dbReference type="InterPro" id="IPR006674">
    <property type="entry name" value="HD_domain"/>
</dbReference>
<dbReference type="InterPro" id="IPR003607">
    <property type="entry name" value="HD/PDEase_dom"/>
</dbReference>
<dbReference type="HOGENOM" id="CLU_056349_2_0_9"/>
<gene>
    <name evidence="3" type="ORF">HMPREF9333_01617</name>
</gene>
<keyword evidence="4" id="KW-1185">Reference proteome</keyword>
<dbReference type="CDD" id="cd00077">
    <property type="entry name" value="HDc"/>
    <property type="match status" value="1"/>
</dbReference>
<comment type="caution">
    <text evidence="3">The sequence shown here is derived from an EMBL/GenBank/DDBJ whole genome shotgun (WGS) entry which is preliminary data.</text>
</comment>
<accession>G5GJ77</accession>
<protein>
    <recommendedName>
        <fullName evidence="2">HD domain-containing protein</fullName>
    </recommendedName>
</protein>
<dbReference type="GO" id="GO:0016787">
    <property type="term" value="F:hydrolase activity"/>
    <property type="evidence" value="ECO:0007669"/>
    <property type="project" value="UniProtKB-KW"/>
</dbReference>
<evidence type="ECO:0000313" key="3">
    <source>
        <dbReference type="EMBL" id="EHI55202.1"/>
    </source>
</evidence>
<dbReference type="Proteomes" id="UP000003011">
    <property type="component" value="Unassembled WGS sequence"/>
</dbReference>
<dbReference type="eggNOG" id="COG3481">
    <property type="taxonomic scope" value="Bacteria"/>
</dbReference>
<dbReference type="RefSeq" id="WP_005541381.1">
    <property type="nucleotide sequence ID" value="NZ_JH378834.1"/>
</dbReference>
<proteinExistence type="predicted"/>
<sequence>MKFLSTLKEGMRISEIYLCKSRQILLTKAGKEYASLILQDKSGTVDAKIWDLKSPGINDISAMDYIVVEADVNMFNSSLQLNIRRVRKADAGEYMIENYIPVSKYSIESMYNELKEKVSSIKNIHLNRLLNAIFIEDTAFASKFKSSSAAKNVHHSFMGGLMEHSLSVVRLCEFYCKSYPILNRDLLISAALCHDIGKIEELSPFPENDYTDEGQLLGHIIIGCEIISKKAQKIEGFPEKLLNELKHCILSHHGELEYGSPKKPAIIEALALNLADNTDAKLETMKEILESADENVLWLGYNRMFESNIKRTGL</sequence>
<dbReference type="InterPro" id="IPR006675">
    <property type="entry name" value="HDIG_dom"/>
</dbReference>
<evidence type="ECO:0000259" key="2">
    <source>
        <dbReference type="PROSITE" id="PS51831"/>
    </source>
</evidence>
<dbReference type="Pfam" id="PF01966">
    <property type="entry name" value="HD"/>
    <property type="match status" value="1"/>
</dbReference>
<dbReference type="OrthoDB" id="9778453at2"/>
<dbReference type="SUPFAM" id="SSF109604">
    <property type="entry name" value="HD-domain/PDEase-like"/>
    <property type="match status" value="1"/>
</dbReference>
<dbReference type="Gene3D" id="1.10.3210.10">
    <property type="entry name" value="Hypothetical protein af1432"/>
    <property type="match status" value="1"/>
</dbReference>
<dbReference type="InterPro" id="IPR012340">
    <property type="entry name" value="NA-bd_OB-fold"/>
</dbReference>
<dbReference type="InterPro" id="IPR050798">
    <property type="entry name" value="YhaM_exoribonuc/phosphodiest"/>
</dbReference>
<dbReference type="GO" id="GO:0031125">
    <property type="term" value="P:rRNA 3'-end processing"/>
    <property type="evidence" value="ECO:0007669"/>
    <property type="project" value="TreeGrafter"/>
</dbReference>
<name>G5GJ77_9FIRM</name>
<dbReference type="STRING" id="679200.HMPREF9333_01617"/>